<evidence type="ECO:0000313" key="1">
    <source>
        <dbReference type="EMBL" id="GAI96714.1"/>
    </source>
</evidence>
<reference evidence="1" key="1">
    <citation type="journal article" date="2014" name="Front. Microbiol.">
        <title>High frequency of phylogenetically diverse reductive dehalogenase-homologous genes in deep subseafloor sedimentary metagenomes.</title>
        <authorList>
            <person name="Kawai M."/>
            <person name="Futagami T."/>
            <person name="Toyoda A."/>
            <person name="Takaki Y."/>
            <person name="Nishi S."/>
            <person name="Hori S."/>
            <person name="Arai W."/>
            <person name="Tsubouchi T."/>
            <person name="Morono Y."/>
            <person name="Uchiyama I."/>
            <person name="Ito T."/>
            <person name="Fujiyama A."/>
            <person name="Inagaki F."/>
            <person name="Takami H."/>
        </authorList>
    </citation>
    <scope>NUCLEOTIDE SEQUENCE</scope>
    <source>
        <strain evidence="1">Expedition CK06-06</strain>
    </source>
</reference>
<dbReference type="AlphaFoldDB" id="X1UWH4"/>
<proteinExistence type="predicted"/>
<gene>
    <name evidence="1" type="ORF">S12H4_33219</name>
</gene>
<sequence length="99" mass="11051">MSFMARTAKHFVVIKAVRLFRQELEKAGLDNLKILAEAGISIVGAYLDGCSPQEKGQIKRDLGTLLQMGVTPDMVFEELTRQMPELAPIIEKKEGYKKA</sequence>
<comment type="caution">
    <text evidence="1">The sequence shown here is derived from an EMBL/GenBank/DDBJ whole genome shotgun (WGS) entry which is preliminary data.</text>
</comment>
<protein>
    <submittedName>
        <fullName evidence="1">Uncharacterized protein</fullName>
    </submittedName>
</protein>
<dbReference type="EMBL" id="BARW01019560">
    <property type="protein sequence ID" value="GAI96714.1"/>
    <property type="molecule type" value="Genomic_DNA"/>
</dbReference>
<accession>X1UWH4</accession>
<organism evidence="1">
    <name type="scientific">marine sediment metagenome</name>
    <dbReference type="NCBI Taxonomy" id="412755"/>
    <lineage>
        <taxon>unclassified sequences</taxon>
        <taxon>metagenomes</taxon>
        <taxon>ecological metagenomes</taxon>
    </lineage>
</organism>
<name>X1UWH4_9ZZZZ</name>
<feature type="non-terminal residue" evidence="1">
    <location>
        <position position="99"/>
    </location>
</feature>